<organism evidence="9 10">
    <name type="scientific">Paenibacillus hemerocallicola</name>
    <dbReference type="NCBI Taxonomy" id="1172614"/>
    <lineage>
        <taxon>Bacteria</taxon>
        <taxon>Bacillati</taxon>
        <taxon>Bacillota</taxon>
        <taxon>Bacilli</taxon>
        <taxon>Bacillales</taxon>
        <taxon>Paenibacillaceae</taxon>
        <taxon>Paenibacillus</taxon>
    </lineage>
</organism>
<keyword evidence="2" id="KW-0813">Transport</keyword>
<feature type="transmembrane region" description="Helical" evidence="7">
    <location>
        <begin position="126"/>
        <end position="146"/>
    </location>
</feature>
<name>A0A5C4SUR4_9BACL</name>
<evidence type="ECO:0000256" key="7">
    <source>
        <dbReference type="SAM" id="Phobius"/>
    </source>
</evidence>
<feature type="transmembrane region" description="Helical" evidence="7">
    <location>
        <begin position="242"/>
        <end position="261"/>
    </location>
</feature>
<gene>
    <name evidence="9" type="ORF">FE784_40340</name>
</gene>
<feature type="transmembrane region" description="Helical" evidence="7">
    <location>
        <begin position="94"/>
        <end position="114"/>
    </location>
</feature>
<evidence type="ECO:0000256" key="3">
    <source>
        <dbReference type="ARBA" id="ARBA00022475"/>
    </source>
</evidence>
<dbReference type="PANTHER" id="PTHR43744">
    <property type="entry name" value="ABC TRANSPORTER PERMEASE PROTEIN MG189-RELATED-RELATED"/>
    <property type="match status" value="1"/>
</dbReference>
<feature type="domain" description="ABC transmembrane type-1" evidence="8">
    <location>
        <begin position="97"/>
        <end position="270"/>
    </location>
</feature>
<proteinExistence type="predicted"/>
<evidence type="ECO:0000256" key="4">
    <source>
        <dbReference type="ARBA" id="ARBA00022692"/>
    </source>
</evidence>
<feature type="transmembrane region" description="Helical" evidence="7">
    <location>
        <begin position="63"/>
        <end position="82"/>
    </location>
</feature>
<evidence type="ECO:0000256" key="5">
    <source>
        <dbReference type="ARBA" id="ARBA00022989"/>
    </source>
</evidence>
<dbReference type="AlphaFoldDB" id="A0A5C4SUR4"/>
<accession>A0A5C4SUR4</accession>
<keyword evidence="6 7" id="KW-0472">Membrane</keyword>
<evidence type="ECO:0000259" key="8">
    <source>
        <dbReference type="Pfam" id="PF00528"/>
    </source>
</evidence>
<dbReference type="InterPro" id="IPR035906">
    <property type="entry name" value="MetI-like_sf"/>
</dbReference>
<keyword evidence="4 7" id="KW-0812">Transmembrane</keyword>
<dbReference type="RefSeq" id="WP_139607947.1">
    <property type="nucleotide sequence ID" value="NZ_VDCQ01000138.1"/>
</dbReference>
<dbReference type="CDD" id="cd06261">
    <property type="entry name" value="TM_PBP2"/>
    <property type="match status" value="1"/>
</dbReference>
<evidence type="ECO:0000313" key="10">
    <source>
        <dbReference type="Proteomes" id="UP000307943"/>
    </source>
</evidence>
<dbReference type="Pfam" id="PF00528">
    <property type="entry name" value="BPD_transp_1"/>
    <property type="match status" value="1"/>
</dbReference>
<dbReference type="Proteomes" id="UP000307943">
    <property type="component" value="Unassembled WGS sequence"/>
</dbReference>
<comment type="caution">
    <text evidence="9">The sequence shown here is derived from an EMBL/GenBank/DDBJ whole genome shotgun (WGS) entry which is preliminary data.</text>
</comment>
<protein>
    <submittedName>
        <fullName evidence="9">Carbohydrate ABC transporter permease</fullName>
    </submittedName>
</protein>
<dbReference type="GO" id="GO:0055085">
    <property type="term" value="P:transmembrane transport"/>
    <property type="evidence" value="ECO:0007669"/>
    <property type="project" value="InterPro"/>
</dbReference>
<keyword evidence="3" id="KW-1003">Cell membrane</keyword>
<keyword evidence="10" id="KW-1185">Reference proteome</keyword>
<dbReference type="SUPFAM" id="SSF161098">
    <property type="entry name" value="MetI-like"/>
    <property type="match status" value="1"/>
</dbReference>
<dbReference type="Gene3D" id="1.10.3720.10">
    <property type="entry name" value="MetI-like"/>
    <property type="match status" value="1"/>
</dbReference>
<dbReference type="OrthoDB" id="9810086at2"/>
<keyword evidence="5 7" id="KW-1133">Transmembrane helix</keyword>
<dbReference type="GO" id="GO:0005886">
    <property type="term" value="C:plasma membrane"/>
    <property type="evidence" value="ECO:0007669"/>
    <property type="project" value="UniProtKB-SubCell"/>
</dbReference>
<dbReference type="EMBL" id="VDCQ01000138">
    <property type="protein sequence ID" value="TNJ53654.1"/>
    <property type="molecule type" value="Genomic_DNA"/>
</dbReference>
<evidence type="ECO:0000256" key="1">
    <source>
        <dbReference type="ARBA" id="ARBA00004651"/>
    </source>
</evidence>
<reference evidence="9 10" key="1">
    <citation type="submission" date="2019-05" db="EMBL/GenBank/DDBJ databases">
        <title>We sequenced the genome of Paenibacillus hemerocallicola KCTC 33185 for further insight into its adaptation and study the phylogeny of Paenibacillus.</title>
        <authorList>
            <person name="Narsing Rao M.P."/>
        </authorList>
    </citation>
    <scope>NUCLEOTIDE SEQUENCE [LARGE SCALE GENOMIC DNA]</scope>
    <source>
        <strain evidence="9 10">KCTC 33185</strain>
    </source>
</reference>
<dbReference type="PANTHER" id="PTHR43744:SF9">
    <property type="entry name" value="POLYGALACTURONAN_RHAMNOGALACTURONAN TRANSPORT SYSTEM PERMEASE PROTEIN YTCP"/>
    <property type="match status" value="1"/>
</dbReference>
<evidence type="ECO:0000256" key="2">
    <source>
        <dbReference type="ARBA" id="ARBA00022448"/>
    </source>
</evidence>
<comment type="subcellular location">
    <subcellularLocation>
        <location evidence="1">Cell membrane</location>
        <topology evidence="1">Multi-pass membrane protein</topology>
    </subcellularLocation>
</comment>
<evidence type="ECO:0000256" key="6">
    <source>
        <dbReference type="ARBA" id="ARBA00023136"/>
    </source>
</evidence>
<sequence>MALLTVLLVIVLYPLYFILIASVSDPLDVNGGRVRLLPVAFTLEGYRSLVGNGAIWRGYGNTLLYMAVGTTVNVAVTLTGAYPLSRKDLLGRNAVMMLFTFTMFFSGGIVPTYLLVKSLGMLDSMWAVILPGAVSVWNLVMARTFFQHYIPEELREAAVMDGCSDFVFFAKVALPLSKAIVAVLALFYAVAHWNSFFGALIYFRDESKYPLQLILRNMLIRGEVQETLNLELGGGSPAAESIKYGAIVIASLPVLALYPFVQKHFVKGVRLGALKG</sequence>
<evidence type="ECO:0000313" key="9">
    <source>
        <dbReference type="EMBL" id="TNJ53654.1"/>
    </source>
</evidence>
<dbReference type="InterPro" id="IPR000515">
    <property type="entry name" value="MetI-like"/>
</dbReference>